<dbReference type="GO" id="GO:0004601">
    <property type="term" value="F:peroxidase activity"/>
    <property type="evidence" value="ECO:0007669"/>
    <property type="project" value="UniProtKB-KW"/>
</dbReference>
<accession>A0A7R8ZR12</accession>
<dbReference type="CDD" id="cd09823">
    <property type="entry name" value="peroxinectin_like"/>
    <property type="match status" value="1"/>
</dbReference>
<name>A0A7R8ZR12_9CRUS</name>
<keyword evidence="3" id="KW-0560">Oxidoreductase</keyword>
<dbReference type="GO" id="GO:0006979">
    <property type="term" value="P:response to oxidative stress"/>
    <property type="evidence" value="ECO:0007669"/>
    <property type="project" value="InterPro"/>
</dbReference>
<dbReference type="InterPro" id="IPR010255">
    <property type="entry name" value="Haem_peroxidase_sf"/>
</dbReference>
<dbReference type="Gene3D" id="1.10.640.10">
    <property type="entry name" value="Haem peroxidase domain superfamily, animal type"/>
    <property type="match status" value="1"/>
</dbReference>
<keyword evidence="4" id="KW-0325">Glycoprotein</keyword>
<sequence length="402" mass="45961">MELVRTTLALRLDCTLGYAEQNQQLSHWVDGSNVYGSSQEAENRLREFQRGRLKISRGVGRSSLLPLNGKENEVFEAGDVRVNEAVNLAAIHTIFMREHNRLAESLRLLNGHFWNDEKIYQEARRILGAVIQHITYNEFLPLVLGLRYMLNVGLLPLLNGYKNDYDPTINPQITNEFATAAFRFGHTKIPGQWRLLFGENSRPRTINLSDHLNNPNLLFQTRAVDAFIRAYSRNPAETTDGAFTDEFRGKLFKERGRPFGMDLMSLNIQRSRDHGIPGYNEYREICQLGKCRDWSDAVRVFGASVSTDPDPVALPIKRNKAVGRLQQVYAHVDDVDLFVGGMLEPIVPGAEVGSVFLCIIGDQFIRLQRGDRFYYEWGDQPHSFTLRKYCKNKTARLLHKMA</sequence>
<dbReference type="PROSITE" id="PS50292">
    <property type="entry name" value="PEROXIDASE_3"/>
    <property type="match status" value="1"/>
</dbReference>
<dbReference type="Pfam" id="PF03098">
    <property type="entry name" value="An_peroxidase"/>
    <property type="match status" value="1"/>
</dbReference>
<evidence type="ECO:0000313" key="5">
    <source>
        <dbReference type="EMBL" id="CAD7233911.1"/>
    </source>
</evidence>
<evidence type="ECO:0000256" key="1">
    <source>
        <dbReference type="ARBA" id="ARBA00004613"/>
    </source>
</evidence>
<dbReference type="PRINTS" id="PR00457">
    <property type="entry name" value="ANPEROXIDASE"/>
</dbReference>
<dbReference type="GO" id="GO:0020037">
    <property type="term" value="F:heme binding"/>
    <property type="evidence" value="ECO:0007669"/>
    <property type="project" value="InterPro"/>
</dbReference>
<evidence type="ECO:0000256" key="2">
    <source>
        <dbReference type="ARBA" id="ARBA00022525"/>
    </source>
</evidence>
<keyword evidence="3" id="KW-0575">Peroxidase</keyword>
<gene>
    <name evidence="5" type="ORF">CTOB1V02_LOCUS11730</name>
</gene>
<dbReference type="GO" id="GO:0005576">
    <property type="term" value="C:extracellular region"/>
    <property type="evidence" value="ECO:0007669"/>
    <property type="project" value="UniProtKB-SubCell"/>
</dbReference>
<dbReference type="InterPro" id="IPR037120">
    <property type="entry name" value="Haem_peroxidase_sf_animal"/>
</dbReference>
<dbReference type="OrthoDB" id="6505174at2759"/>
<evidence type="ECO:0000256" key="3">
    <source>
        <dbReference type="ARBA" id="ARBA00022559"/>
    </source>
</evidence>
<protein>
    <submittedName>
        <fullName evidence="5">Uncharacterized protein</fullName>
    </submittedName>
</protein>
<dbReference type="EMBL" id="OB667273">
    <property type="protein sequence ID" value="CAD7233911.1"/>
    <property type="molecule type" value="Genomic_DNA"/>
</dbReference>
<evidence type="ECO:0000256" key="4">
    <source>
        <dbReference type="ARBA" id="ARBA00023180"/>
    </source>
</evidence>
<dbReference type="InterPro" id="IPR019791">
    <property type="entry name" value="Haem_peroxidase_animal"/>
</dbReference>
<dbReference type="SUPFAM" id="SSF48113">
    <property type="entry name" value="Heme-dependent peroxidases"/>
    <property type="match status" value="1"/>
</dbReference>
<organism evidence="5">
    <name type="scientific">Cyprideis torosa</name>
    <dbReference type="NCBI Taxonomy" id="163714"/>
    <lineage>
        <taxon>Eukaryota</taxon>
        <taxon>Metazoa</taxon>
        <taxon>Ecdysozoa</taxon>
        <taxon>Arthropoda</taxon>
        <taxon>Crustacea</taxon>
        <taxon>Oligostraca</taxon>
        <taxon>Ostracoda</taxon>
        <taxon>Podocopa</taxon>
        <taxon>Podocopida</taxon>
        <taxon>Cytherocopina</taxon>
        <taxon>Cytheroidea</taxon>
        <taxon>Cytherideidae</taxon>
        <taxon>Cyprideis</taxon>
    </lineage>
</organism>
<proteinExistence type="predicted"/>
<keyword evidence="2" id="KW-0964">Secreted</keyword>
<dbReference type="PANTHER" id="PTHR11475">
    <property type="entry name" value="OXIDASE/PEROXIDASE"/>
    <property type="match status" value="1"/>
</dbReference>
<dbReference type="AlphaFoldDB" id="A0A7R8ZR12"/>
<reference evidence="5" key="1">
    <citation type="submission" date="2020-11" db="EMBL/GenBank/DDBJ databases">
        <authorList>
            <person name="Tran Van P."/>
        </authorList>
    </citation>
    <scope>NUCLEOTIDE SEQUENCE</scope>
</reference>
<comment type="subcellular location">
    <subcellularLocation>
        <location evidence="1">Secreted</location>
    </subcellularLocation>
</comment>
<dbReference type="PANTHER" id="PTHR11475:SF4">
    <property type="entry name" value="CHORION PEROXIDASE"/>
    <property type="match status" value="1"/>
</dbReference>